<feature type="binding site" evidence="7">
    <location>
        <position position="160"/>
    </location>
    <ligand>
        <name>Zn(2+)</name>
        <dbReference type="ChEBI" id="CHEBI:29105"/>
    </ligand>
</feature>
<dbReference type="GO" id="GO:0070403">
    <property type="term" value="F:NAD+ binding"/>
    <property type="evidence" value="ECO:0007669"/>
    <property type="project" value="UniProtKB-UniRule"/>
</dbReference>
<evidence type="ECO:0000256" key="4">
    <source>
        <dbReference type="ARBA" id="ARBA00023027"/>
    </source>
</evidence>
<keyword evidence="6 7" id="KW-0479">Metal-binding</keyword>
<dbReference type="Pfam" id="PF02146">
    <property type="entry name" value="SIR2"/>
    <property type="match status" value="1"/>
</dbReference>
<feature type="binding site" evidence="6">
    <location>
        <position position="68"/>
    </location>
    <ligand>
        <name>substrate</name>
    </ligand>
</feature>
<dbReference type="Gene3D" id="3.30.1600.10">
    <property type="entry name" value="SIR2/SIRT2 'Small Domain"/>
    <property type="match status" value="1"/>
</dbReference>
<dbReference type="InterPro" id="IPR003000">
    <property type="entry name" value="Sirtuin"/>
</dbReference>
<organism evidence="9 10">
    <name type="scientific">Trametes cubensis</name>
    <dbReference type="NCBI Taxonomy" id="1111947"/>
    <lineage>
        <taxon>Eukaryota</taxon>
        <taxon>Fungi</taxon>
        <taxon>Dikarya</taxon>
        <taxon>Basidiomycota</taxon>
        <taxon>Agaricomycotina</taxon>
        <taxon>Agaricomycetes</taxon>
        <taxon>Polyporales</taxon>
        <taxon>Polyporaceae</taxon>
        <taxon>Trametes</taxon>
    </lineage>
</organism>
<comment type="similarity">
    <text evidence="6">Belongs to the sirtuin family. Class III subfamily.</text>
</comment>
<dbReference type="InterPro" id="IPR026591">
    <property type="entry name" value="Sirtuin_cat_small_dom_sf"/>
</dbReference>
<feature type="binding site" evidence="6">
    <location>
        <position position="71"/>
    </location>
    <ligand>
        <name>substrate</name>
    </ligand>
</feature>
<dbReference type="PANTHER" id="PTHR11085">
    <property type="entry name" value="NAD-DEPENDENT PROTEIN DEACYLASE SIRTUIN-5, MITOCHONDRIAL-RELATED"/>
    <property type="match status" value="1"/>
</dbReference>
<feature type="binding site" evidence="6 7">
    <location>
        <position position="202"/>
    </location>
    <ligand>
        <name>Zn(2+)</name>
        <dbReference type="ChEBI" id="CHEBI:29105"/>
    </ligand>
</feature>
<feature type="binding site" evidence="6">
    <location>
        <begin position="110"/>
        <end position="113"/>
    </location>
    <ligand>
        <name>NAD(+)</name>
        <dbReference type="ChEBI" id="CHEBI:57540"/>
    </ligand>
</feature>
<dbReference type="GO" id="GO:0036054">
    <property type="term" value="F:protein-malonyllysine demalonylase activity"/>
    <property type="evidence" value="ECO:0007669"/>
    <property type="project" value="UniProtKB-UniRule"/>
</dbReference>
<evidence type="ECO:0000256" key="1">
    <source>
        <dbReference type="ARBA" id="ARBA00004173"/>
    </source>
</evidence>
<dbReference type="InterPro" id="IPR029035">
    <property type="entry name" value="DHS-like_NAD/FAD-binding_dom"/>
</dbReference>
<dbReference type="PROSITE" id="PS50305">
    <property type="entry name" value="SIRTUIN"/>
    <property type="match status" value="1"/>
</dbReference>
<dbReference type="GO" id="GO:0005634">
    <property type="term" value="C:nucleus"/>
    <property type="evidence" value="ECO:0007669"/>
    <property type="project" value="TreeGrafter"/>
</dbReference>
<comment type="caution">
    <text evidence="9">The sequence shown here is derived from an EMBL/GenBank/DDBJ whole genome shotgun (WGS) entry which is preliminary data.</text>
</comment>
<dbReference type="Gene3D" id="3.40.50.1220">
    <property type="entry name" value="TPP-binding domain"/>
    <property type="match status" value="1"/>
</dbReference>
<feature type="binding site" evidence="6">
    <location>
        <begin position="263"/>
        <end position="265"/>
    </location>
    <ligand>
        <name>NAD(+)</name>
        <dbReference type="ChEBI" id="CHEBI:57540"/>
    </ligand>
</feature>
<comment type="similarity">
    <text evidence="2">Belongs to the sirtuin family. Class I subfamily.</text>
</comment>
<comment type="subcellular location">
    <subcellularLocation>
        <location evidence="1 6">Mitochondrion</location>
    </subcellularLocation>
</comment>
<comment type="domain">
    <text evidence="6">In contrast to class I sirtuins, class III sirtuins have only weak deacetylase activity. Difference in substrate specificity is probably due to a larger hydrophobic pocket with 2 residues (Tyr-68 and Arg-71) that bind to malonylated and succinylated substrates and define the specificity.</text>
</comment>
<keyword evidence="10" id="KW-1185">Reference proteome</keyword>
<comment type="cofactor">
    <cofactor evidence="6">
        <name>Zn(2+)</name>
        <dbReference type="ChEBI" id="CHEBI:29105"/>
    </cofactor>
    <text evidence="6">Binds 1 zinc ion per subunit.</text>
</comment>
<dbReference type="InterPro" id="IPR050134">
    <property type="entry name" value="NAD-dep_sirtuin_deacylases"/>
</dbReference>
<feature type="domain" description="Deacetylase sirtuin-type" evidence="8">
    <location>
        <begin position="1"/>
        <end position="292"/>
    </location>
</feature>
<dbReference type="GO" id="GO:0017136">
    <property type="term" value="F:histone deacetylase activity, NAD-dependent"/>
    <property type="evidence" value="ECO:0007669"/>
    <property type="project" value="TreeGrafter"/>
</dbReference>
<comment type="caution">
    <text evidence="6">Lacks conserved residue(s) required for the propagation of feature annotation.</text>
</comment>
<evidence type="ECO:0000256" key="2">
    <source>
        <dbReference type="ARBA" id="ARBA00006924"/>
    </source>
</evidence>
<sequence>MPSFTATLKASKHIIAVAGAGLSAASGEMTIGIPTFRGAGGLWRKYDAMGLATPQAFQANPSRVWQFYHYRREKALAAQPNPGHLALAMFSVPSLRHRMAPNSEFTLITQNVDGLSRRALEQIAATHPELAGEVNSPAVQDSLLEMHGRLFDVVCTSEACRYREHNTNSPICPALAGTENVFTKDEPEPHIDEADLPRCSKCGSLARPGVVWFEEMPWYLDRIDDLVDQADLCIVVGTSSTVYPAAGYAYAVRENGGKTAVFNLNRSEGDQDADFLFLGPAETTLPKALGLQ</sequence>
<dbReference type="Proteomes" id="UP001215151">
    <property type="component" value="Unassembled WGS sequence"/>
</dbReference>
<dbReference type="GO" id="GO:0036055">
    <property type="term" value="F:protein-succinyllysine desuccinylase activity"/>
    <property type="evidence" value="ECO:0007669"/>
    <property type="project" value="UniProtKB-UniRule"/>
</dbReference>
<proteinExistence type="inferred from homology"/>
<keyword evidence="4 6" id="KW-0520">NAD</keyword>
<gene>
    <name evidence="9" type="ORF">ONZ51_g4171</name>
</gene>
<dbReference type="HAMAP" id="MF_01121">
    <property type="entry name" value="Sirtuin_ClassIII"/>
    <property type="match status" value="1"/>
</dbReference>
<feature type="binding site" evidence="6 7">
    <location>
        <position position="155"/>
    </location>
    <ligand>
        <name>Zn(2+)</name>
        <dbReference type="ChEBI" id="CHEBI:29105"/>
    </ligand>
</feature>
<accession>A0AAD7TYW7</accession>
<evidence type="ECO:0000313" key="9">
    <source>
        <dbReference type="EMBL" id="KAJ8487491.1"/>
    </source>
</evidence>
<reference evidence="9" key="1">
    <citation type="submission" date="2022-11" db="EMBL/GenBank/DDBJ databases">
        <title>Genome Sequence of Cubamyces cubensis.</title>
        <authorList>
            <person name="Buettner E."/>
        </authorList>
    </citation>
    <scope>NUCLEOTIDE SEQUENCE</scope>
    <source>
        <strain evidence="9">MPL-01</strain>
    </source>
</reference>
<comment type="catalytic activity">
    <reaction evidence="6">
        <text>N(6)-succinyl-L-lysyl-[protein] + NAD(+) + H2O = 2''-O-succinyl-ADP-D-ribose + nicotinamide + L-lysyl-[protein]</text>
        <dbReference type="Rhea" id="RHEA:47668"/>
        <dbReference type="Rhea" id="RHEA-COMP:9752"/>
        <dbReference type="Rhea" id="RHEA-COMP:11877"/>
        <dbReference type="ChEBI" id="CHEBI:15377"/>
        <dbReference type="ChEBI" id="CHEBI:17154"/>
        <dbReference type="ChEBI" id="CHEBI:29969"/>
        <dbReference type="ChEBI" id="CHEBI:57540"/>
        <dbReference type="ChEBI" id="CHEBI:87830"/>
        <dbReference type="ChEBI" id="CHEBI:87832"/>
    </reaction>
</comment>
<evidence type="ECO:0000313" key="10">
    <source>
        <dbReference type="Proteomes" id="UP001215151"/>
    </source>
</evidence>
<keyword evidence="6 7" id="KW-0862">Zinc</keyword>
<dbReference type="EC" id="2.3.1.-" evidence="6"/>
<dbReference type="InterPro" id="IPR027546">
    <property type="entry name" value="Sirtuin_class_III"/>
</dbReference>
<feature type="binding site" evidence="6">
    <location>
        <begin position="237"/>
        <end position="239"/>
    </location>
    <ligand>
        <name>NAD(+)</name>
        <dbReference type="ChEBI" id="CHEBI:57540"/>
    </ligand>
</feature>
<dbReference type="AlphaFoldDB" id="A0AAD7TYW7"/>
<comment type="catalytic activity">
    <reaction evidence="6">
        <text>N(6)-malonyl-L-lysyl-[protein] + NAD(+) + H2O = 2''-O-malonyl-ADP-D-ribose + nicotinamide + L-lysyl-[protein]</text>
        <dbReference type="Rhea" id="RHEA:47672"/>
        <dbReference type="Rhea" id="RHEA-COMP:9752"/>
        <dbReference type="Rhea" id="RHEA-COMP:11878"/>
        <dbReference type="ChEBI" id="CHEBI:15377"/>
        <dbReference type="ChEBI" id="CHEBI:17154"/>
        <dbReference type="ChEBI" id="CHEBI:29969"/>
        <dbReference type="ChEBI" id="CHEBI:57540"/>
        <dbReference type="ChEBI" id="CHEBI:87831"/>
        <dbReference type="ChEBI" id="CHEBI:87833"/>
    </reaction>
</comment>
<feature type="active site" description="Proton acceptor" evidence="6 7">
    <location>
        <position position="147"/>
    </location>
</feature>
<keyword evidence="3 6" id="KW-0808">Transferase</keyword>
<dbReference type="PANTHER" id="PTHR11085:SF10">
    <property type="entry name" value="NAD-DEPENDENT PROTEIN DEACYLASE SIRTUIN-5, MITOCHONDRIAL-RELATED"/>
    <property type="match status" value="1"/>
</dbReference>
<evidence type="ECO:0000256" key="5">
    <source>
        <dbReference type="ARBA" id="ARBA00023128"/>
    </source>
</evidence>
<dbReference type="InterPro" id="IPR026590">
    <property type="entry name" value="Ssirtuin_cat_dom"/>
</dbReference>
<dbReference type="GO" id="GO:0005739">
    <property type="term" value="C:mitochondrion"/>
    <property type="evidence" value="ECO:0007669"/>
    <property type="project" value="UniProtKB-SubCell"/>
</dbReference>
<name>A0AAD7TYW7_9APHY</name>
<evidence type="ECO:0000259" key="8">
    <source>
        <dbReference type="PROSITE" id="PS50305"/>
    </source>
</evidence>
<evidence type="ECO:0000256" key="7">
    <source>
        <dbReference type="PROSITE-ProRule" id="PRU00236"/>
    </source>
</evidence>
<comment type="function">
    <text evidence="6">NAD-dependent lysine demalonylase, desuccinylase and deglutarylase that specifically removes malonyl, succinyl and glutaryl groups on target proteins. Has weak NAD-dependent protein deacetylase activity; however this activity may not be physiologically relevant in vivo.</text>
</comment>
<protein>
    <recommendedName>
        <fullName evidence="6">NAD-dependent protein deacylase</fullName>
        <ecNumber evidence="6">2.3.1.-</ecNumber>
    </recommendedName>
    <alternativeName>
        <fullName evidence="6">Regulatory protein SIR2 homolog 5</fullName>
    </alternativeName>
</protein>
<feature type="binding site" evidence="7">
    <location>
        <position position="199"/>
    </location>
    <ligand>
        <name>Zn(2+)</name>
        <dbReference type="ChEBI" id="CHEBI:29105"/>
    </ligand>
</feature>
<evidence type="ECO:0000256" key="3">
    <source>
        <dbReference type="ARBA" id="ARBA00022679"/>
    </source>
</evidence>
<feature type="binding site" evidence="6">
    <location>
        <position position="281"/>
    </location>
    <ligand>
        <name>NAD(+)</name>
        <dbReference type="ChEBI" id="CHEBI:57540"/>
    </ligand>
</feature>
<dbReference type="EMBL" id="JAPEVG010000078">
    <property type="protein sequence ID" value="KAJ8487491.1"/>
    <property type="molecule type" value="Genomic_DNA"/>
</dbReference>
<comment type="catalytic activity">
    <reaction evidence="6">
        <text>N(6)-glutaryl-L-lysyl-[protein] + NAD(+) + H2O = 2''-O-glutaryl-ADP-D-ribose + nicotinamide + L-lysyl-[protein]</text>
        <dbReference type="Rhea" id="RHEA:47664"/>
        <dbReference type="Rhea" id="RHEA-COMP:9752"/>
        <dbReference type="Rhea" id="RHEA-COMP:11875"/>
        <dbReference type="ChEBI" id="CHEBI:15377"/>
        <dbReference type="ChEBI" id="CHEBI:17154"/>
        <dbReference type="ChEBI" id="CHEBI:29969"/>
        <dbReference type="ChEBI" id="CHEBI:57540"/>
        <dbReference type="ChEBI" id="CHEBI:87828"/>
        <dbReference type="ChEBI" id="CHEBI:87829"/>
    </reaction>
</comment>
<dbReference type="SUPFAM" id="SSF52467">
    <property type="entry name" value="DHS-like NAD/FAD-binding domain"/>
    <property type="match status" value="1"/>
</dbReference>
<dbReference type="GO" id="GO:0008270">
    <property type="term" value="F:zinc ion binding"/>
    <property type="evidence" value="ECO:0007669"/>
    <property type="project" value="UniProtKB-UniRule"/>
</dbReference>
<evidence type="ECO:0000256" key="6">
    <source>
        <dbReference type="HAMAP-Rule" id="MF_03160"/>
    </source>
</evidence>
<keyword evidence="5 6" id="KW-0496">Mitochondrion</keyword>